<dbReference type="InterPro" id="IPR058240">
    <property type="entry name" value="rSAM_sf"/>
</dbReference>
<dbReference type="GO" id="GO:0016829">
    <property type="term" value="F:lyase activity"/>
    <property type="evidence" value="ECO:0007669"/>
    <property type="project" value="UniProtKB-KW"/>
</dbReference>
<dbReference type="InterPro" id="IPR027596">
    <property type="entry name" value="AmmeMemoSam_rS"/>
</dbReference>
<accession>A0A3E2BJJ5</accession>
<evidence type="ECO:0000256" key="1">
    <source>
        <dbReference type="ARBA" id="ARBA00022485"/>
    </source>
</evidence>
<dbReference type="PIRSF" id="PIRSF004869">
    <property type="entry name" value="PflX_prd"/>
    <property type="match status" value="1"/>
</dbReference>
<comment type="cofactor">
    <cofactor evidence="6">
        <name>[4Fe-4S] cluster</name>
        <dbReference type="ChEBI" id="CHEBI:49883"/>
    </cofactor>
    <text evidence="6">Binds 1 [4Fe-4S] cluster. The cluster is coordinated with 3 cysteines and an exchangeable S-adenosyl-L-methionine.</text>
</comment>
<keyword evidence="9" id="KW-0456">Lyase</keyword>
<dbReference type="Pfam" id="PF04055">
    <property type="entry name" value="Radical_SAM"/>
    <property type="match status" value="1"/>
</dbReference>
<dbReference type="InterPro" id="IPR034457">
    <property type="entry name" value="Organic_radical-activating"/>
</dbReference>
<dbReference type="Proteomes" id="UP000257323">
    <property type="component" value="Unassembled WGS sequence"/>
</dbReference>
<evidence type="ECO:0000313" key="10">
    <source>
        <dbReference type="Proteomes" id="UP000257323"/>
    </source>
</evidence>
<keyword evidence="9" id="KW-0670">Pyruvate</keyword>
<feature type="binding site" evidence="6">
    <location>
        <position position="126"/>
    </location>
    <ligand>
        <name>[4Fe-4S] cluster</name>
        <dbReference type="ChEBI" id="CHEBI:49883"/>
        <note>4Fe-4S-S-AdoMet</note>
    </ligand>
</feature>
<feature type="binding site" evidence="6">
    <location>
        <position position="122"/>
    </location>
    <ligand>
        <name>[4Fe-4S] cluster</name>
        <dbReference type="ChEBI" id="CHEBI:49883"/>
        <note>4Fe-4S-S-AdoMet</note>
    </ligand>
</feature>
<evidence type="ECO:0000259" key="8">
    <source>
        <dbReference type="PROSITE" id="PS51918"/>
    </source>
</evidence>
<comment type="caution">
    <text evidence="9">The sequence shown here is derived from an EMBL/GenBank/DDBJ whole genome shotgun (WGS) entry which is preliminary data.</text>
</comment>
<keyword evidence="4 6" id="KW-0408">Iron</keyword>
<name>A0A3E2BJJ5_9BACT</name>
<reference evidence="9 10" key="1">
    <citation type="submission" date="2018-08" db="EMBL/GenBank/DDBJ databases">
        <title>Genome analysis of the thermophilic bacterium of the candidate phylum Aminicenantes from deep subsurface aquifer revealed its physiology and ecological role.</title>
        <authorList>
            <person name="Kadnikov V.V."/>
            <person name="Mardanov A.V."/>
            <person name="Beletsky A.V."/>
            <person name="Karnachuk O.V."/>
            <person name="Ravin N.V."/>
        </authorList>
    </citation>
    <scope>NUCLEOTIDE SEQUENCE [LARGE SCALE GENOMIC DNA]</scope>
    <source>
        <strain evidence="9">BY38</strain>
    </source>
</reference>
<evidence type="ECO:0000256" key="6">
    <source>
        <dbReference type="PIRSR" id="PIRSR004869-50"/>
    </source>
</evidence>
<dbReference type="GO" id="GO:0051539">
    <property type="term" value="F:4 iron, 4 sulfur cluster binding"/>
    <property type="evidence" value="ECO:0007669"/>
    <property type="project" value="UniProtKB-KW"/>
</dbReference>
<dbReference type="Gene3D" id="3.20.20.70">
    <property type="entry name" value="Aldolase class I"/>
    <property type="match status" value="1"/>
</dbReference>
<dbReference type="PANTHER" id="PTHR30352">
    <property type="entry name" value="PYRUVATE FORMATE-LYASE-ACTIVATING ENZYME"/>
    <property type="match status" value="1"/>
</dbReference>
<gene>
    <name evidence="9" type="ORF">OP8BY_1525</name>
</gene>
<evidence type="ECO:0000256" key="2">
    <source>
        <dbReference type="ARBA" id="ARBA00022691"/>
    </source>
</evidence>
<dbReference type="SFLD" id="SFLDS00029">
    <property type="entry name" value="Radical_SAM"/>
    <property type="match status" value="1"/>
</dbReference>
<protein>
    <submittedName>
        <fullName evidence="9">Radical SAM, Pyruvate-formate lyase-activating enzyme like</fullName>
    </submittedName>
</protein>
<dbReference type="InterPro" id="IPR013785">
    <property type="entry name" value="Aldolase_TIM"/>
</dbReference>
<keyword evidence="3 6" id="KW-0479">Metal-binding</keyword>
<keyword evidence="5 6" id="KW-0411">Iron-sulfur</keyword>
<keyword evidence="1" id="KW-0004">4Fe-4S</keyword>
<dbReference type="InterPro" id="IPR016431">
    <property type="entry name" value="Pyrv-formate_lyase-activ_prd"/>
</dbReference>
<keyword evidence="2 6" id="KW-0949">S-adenosyl-L-methionine</keyword>
<evidence type="ECO:0000256" key="5">
    <source>
        <dbReference type="ARBA" id="ARBA00023014"/>
    </source>
</evidence>
<dbReference type="CDD" id="cd01335">
    <property type="entry name" value="Radical_SAM"/>
    <property type="match status" value="1"/>
</dbReference>
<evidence type="ECO:0000313" key="9">
    <source>
        <dbReference type="EMBL" id="RFT14832.1"/>
    </source>
</evidence>
<dbReference type="GO" id="GO:0046872">
    <property type="term" value="F:metal ion binding"/>
    <property type="evidence" value="ECO:0007669"/>
    <property type="project" value="UniProtKB-KW"/>
</dbReference>
<dbReference type="NCBIfam" id="TIGR04337">
    <property type="entry name" value="AmmeMemoSam_rS"/>
    <property type="match status" value="1"/>
</dbReference>
<proteinExistence type="predicted"/>
<dbReference type="PANTHER" id="PTHR30352:SF5">
    <property type="entry name" value="PYRUVATE FORMATE-LYASE 1-ACTIVATING ENZYME"/>
    <property type="match status" value="1"/>
</dbReference>
<dbReference type="AlphaFoldDB" id="A0A3E2BJJ5"/>
<dbReference type="SUPFAM" id="SSF102114">
    <property type="entry name" value="Radical SAM enzymes"/>
    <property type="match status" value="1"/>
</dbReference>
<dbReference type="PROSITE" id="PS51918">
    <property type="entry name" value="RADICAL_SAM"/>
    <property type="match status" value="1"/>
</dbReference>
<dbReference type="SFLD" id="SFLDG01101">
    <property type="entry name" value="Uncharacterised_Radical_SAM_Su"/>
    <property type="match status" value="1"/>
</dbReference>
<evidence type="ECO:0000256" key="7">
    <source>
        <dbReference type="SAM" id="SignalP"/>
    </source>
</evidence>
<feature type="binding site" evidence="6">
    <location>
        <position position="129"/>
    </location>
    <ligand>
        <name>[4Fe-4S] cluster</name>
        <dbReference type="ChEBI" id="CHEBI:49883"/>
        <note>4Fe-4S-S-AdoMet</note>
    </ligand>
</feature>
<dbReference type="InterPro" id="IPR007197">
    <property type="entry name" value="rSAM"/>
</dbReference>
<organism evidence="9 10">
    <name type="scientific">Candidatus Saccharicenans subterraneus</name>
    <dbReference type="NCBI Taxonomy" id="2508984"/>
    <lineage>
        <taxon>Bacteria</taxon>
        <taxon>Candidatus Aminicenantota</taxon>
        <taxon>Candidatus Aminicenantia</taxon>
        <taxon>Candidatus Aminicenantales</taxon>
        <taxon>Candidatus Saccharicenantaceae</taxon>
        <taxon>Candidatus Saccharicenans</taxon>
    </lineage>
</organism>
<feature type="signal peptide" evidence="7">
    <location>
        <begin position="1"/>
        <end position="24"/>
    </location>
</feature>
<keyword evidence="7" id="KW-0732">Signal</keyword>
<evidence type="ECO:0000256" key="3">
    <source>
        <dbReference type="ARBA" id="ARBA00022723"/>
    </source>
</evidence>
<sequence>MDRRDFLKCSLSGCSLCLLPGISAAGNFFAGSSPSAASLSRVEARYYRKLPDREIRCDLCPRFCQLGDKERGFCGVRENQDGRYYTLVYGQVASLNVDPIEKKPFFHFLPGSEAFSLATAGCNLSCRFCQNWEISQMRPEQVKSVSLPPEDLVASCERYDCPVIAYTYTEPVVFFEYMYDSSLLARKKGIRNVVVTAGYINPDPLADLLRVVEAVKVDLKAFNQNFYSEYVRGELQPVLQTIKQIARSGTWLEIVYLVIPTLNDNPSEIRDMCRYLRSEIGPDYPVHFSRFHPMYLVKNLPPTPVSTLEKLREVALAEGLHHVYVGNVPGHPGENTYCPKCGKLIIERYGYVIRKKEMSGNKCRYCGQVIAGVWS</sequence>
<feature type="chain" id="PRO_5017730383" evidence="7">
    <location>
        <begin position="25"/>
        <end position="375"/>
    </location>
</feature>
<evidence type="ECO:0000256" key="4">
    <source>
        <dbReference type="ARBA" id="ARBA00023004"/>
    </source>
</evidence>
<dbReference type="EMBL" id="QUAH01000018">
    <property type="protein sequence ID" value="RFT14832.1"/>
    <property type="molecule type" value="Genomic_DNA"/>
</dbReference>
<feature type="domain" description="Radical SAM core" evidence="8">
    <location>
        <begin position="107"/>
        <end position="327"/>
    </location>
</feature>